<accession>A0ABV2I8M7</accession>
<evidence type="ECO:0000313" key="5">
    <source>
        <dbReference type="EMBL" id="MET3598959.1"/>
    </source>
</evidence>
<keyword evidence="6" id="KW-1185">Reference proteome</keyword>
<gene>
    <name evidence="5" type="ORF">ABID12_000886</name>
</gene>
<feature type="signal peptide" evidence="4">
    <location>
        <begin position="1"/>
        <end position="26"/>
    </location>
</feature>
<proteinExistence type="inferred from homology"/>
<name>A0ABV2I8M7_9HYPH</name>
<dbReference type="Pfam" id="PF01547">
    <property type="entry name" value="SBP_bac_1"/>
    <property type="match status" value="1"/>
</dbReference>
<comment type="similarity">
    <text evidence="2">Belongs to the bacterial solute-binding protein 1 family.</text>
</comment>
<reference evidence="5 6" key="1">
    <citation type="submission" date="2024-06" db="EMBL/GenBank/DDBJ databases">
        <title>Genomic Encyclopedia of Type Strains, Phase IV (KMG-IV): sequencing the most valuable type-strain genomes for metagenomic binning, comparative biology and taxonomic classification.</title>
        <authorList>
            <person name="Goeker M."/>
        </authorList>
    </citation>
    <scope>NUCLEOTIDE SEQUENCE [LARGE SCALE GENOMIC DNA]</scope>
    <source>
        <strain evidence="5 6">DSM 28102</strain>
    </source>
</reference>
<evidence type="ECO:0000313" key="6">
    <source>
        <dbReference type="Proteomes" id="UP001549164"/>
    </source>
</evidence>
<protein>
    <submittedName>
        <fullName evidence="5">Inositol-phosphate transport system substrate-binding protein</fullName>
    </submittedName>
</protein>
<dbReference type="PANTHER" id="PTHR43649">
    <property type="entry name" value="ARABINOSE-BINDING PROTEIN-RELATED"/>
    <property type="match status" value="1"/>
</dbReference>
<comment type="subcellular location">
    <subcellularLocation>
        <location evidence="1">Periplasm</location>
    </subcellularLocation>
</comment>
<organism evidence="5 6">
    <name type="scientific">Martelella mangrovi</name>
    <dbReference type="NCBI Taxonomy" id="1397477"/>
    <lineage>
        <taxon>Bacteria</taxon>
        <taxon>Pseudomonadati</taxon>
        <taxon>Pseudomonadota</taxon>
        <taxon>Alphaproteobacteria</taxon>
        <taxon>Hyphomicrobiales</taxon>
        <taxon>Aurantimonadaceae</taxon>
        <taxon>Martelella</taxon>
    </lineage>
</organism>
<dbReference type="InterPro" id="IPR050490">
    <property type="entry name" value="Bact_solute-bd_prot1"/>
</dbReference>
<evidence type="ECO:0000256" key="3">
    <source>
        <dbReference type="ARBA" id="ARBA00022764"/>
    </source>
</evidence>
<dbReference type="Proteomes" id="UP001549164">
    <property type="component" value="Unassembled WGS sequence"/>
</dbReference>
<comment type="caution">
    <text evidence="5">The sequence shown here is derived from an EMBL/GenBank/DDBJ whole genome shotgun (WGS) entry which is preliminary data.</text>
</comment>
<evidence type="ECO:0000256" key="2">
    <source>
        <dbReference type="ARBA" id="ARBA00008520"/>
    </source>
</evidence>
<dbReference type="PANTHER" id="PTHR43649:SF11">
    <property type="entry name" value="ABC TRANSPORTER SUBSTRATE-BINDING PROTEIN YESO-RELATED"/>
    <property type="match status" value="1"/>
</dbReference>
<evidence type="ECO:0000256" key="4">
    <source>
        <dbReference type="SAM" id="SignalP"/>
    </source>
</evidence>
<dbReference type="RefSeq" id="WP_354433258.1">
    <property type="nucleotide sequence ID" value="NZ_JBEPLY010000002.1"/>
</dbReference>
<sequence length="451" mass="49529">MTILKKTKTIVLGATLLCGTALSAMAEDYTITVWAGGTGETSHYRVDAITMAADLLEREAAVHGEDLNIEVESQVWSSWDDFKQAVTLAAESDTLPNIIVTGHEDIGPWSQAGAIRPIEDYVDFDAWPLNQLYDNLIDVASYNGQIWGIPQDAEARVFFFSREKLAGIGYSEDEIDGLTDRVLSGDYTLYDMLDDARKMQDEGLVEEGMAFAPRVSNGPDYWQFYQSFGGEMVDEETGKLVFDKQAMTDMYQFFVDAVDMGVVPRSYLGMEWDDWHRNVAAGNYGMWHGGTWHYSQWTGSFEMTDFFDKVAYSLVPSGNDNGRANSITHPLVYLISTAGSDDDAAVSAELISIASEPRINSLHAVASGHLAIGEDQATVPLYANDRWTTEATENLLPHANAIPNNADFGIYWDAMYQGLEAAWTGASSVEDAVNAAEADVTSALGNGIVVR</sequence>
<dbReference type="InterPro" id="IPR006059">
    <property type="entry name" value="SBP"/>
</dbReference>
<keyword evidence="3" id="KW-0574">Periplasm</keyword>
<dbReference type="EMBL" id="JBEPLY010000002">
    <property type="protein sequence ID" value="MET3598959.1"/>
    <property type="molecule type" value="Genomic_DNA"/>
</dbReference>
<evidence type="ECO:0000256" key="1">
    <source>
        <dbReference type="ARBA" id="ARBA00004418"/>
    </source>
</evidence>
<feature type="chain" id="PRO_5045178386" evidence="4">
    <location>
        <begin position="27"/>
        <end position="451"/>
    </location>
</feature>
<dbReference type="SUPFAM" id="SSF53850">
    <property type="entry name" value="Periplasmic binding protein-like II"/>
    <property type="match status" value="1"/>
</dbReference>
<dbReference type="Gene3D" id="3.40.190.10">
    <property type="entry name" value="Periplasmic binding protein-like II"/>
    <property type="match status" value="1"/>
</dbReference>
<keyword evidence="4" id="KW-0732">Signal</keyword>